<feature type="transmembrane region" description="Helical" evidence="1">
    <location>
        <begin position="28"/>
        <end position="49"/>
    </location>
</feature>
<feature type="transmembrane region" description="Helical" evidence="1">
    <location>
        <begin position="69"/>
        <end position="88"/>
    </location>
</feature>
<keyword evidence="1" id="KW-0472">Membrane</keyword>
<reference evidence="3" key="3">
    <citation type="submission" date="2016-03" db="UniProtKB">
        <authorList>
            <consortium name="EnsemblProtists"/>
        </authorList>
    </citation>
    <scope>IDENTIFICATION</scope>
</reference>
<protein>
    <submittedName>
        <fullName evidence="2 3">Uncharacterized protein</fullName>
    </submittedName>
</protein>
<feature type="transmembrane region" description="Helical" evidence="1">
    <location>
        <begin position="227"/>
        <end position="254"/>
    </location>
</feature>
<dbReference type="Proteomes" id="UP000011087">
    <property type="component" value="Unassembled WGS sequence"/>
</dbReference>
<feature type="transmembrane region" description="Helical" evidence="1">
    <location>
        <begin position="185"/>
        <end position="207"/>
    </location>
</feature>
<keyword evidence="1" id="KW-1133">Transmembrane helix</keyword>
<keyword evidence="1" id="KW-0812">Transmembrane</keyword>
<feature type="transmembrane region" description="Helical" evidence="1">
    <location>
        <begin position="109"/>
        <end position="131"/>
    </location>
</feature>
<dbReference type="AlphaFoldDB" id="L1JU38"/>
<evidence type="ECO:0000313" key="4">
    <source>
        <dbReference type="Proteomes" id="UP000011087"/>
    </source>
</evidence>
<reference evidence="2 4" key="1">
    <citation type="journal article" date="2012" name="Nature">
        <title>Algal genomes reveal evolutionary mosaicism and the fate of nucleomorphs.</title>
        <authorList>
            <consortium name="DOE Joint Genome Institute"/>
            <person name="Curtis B.A."/>
            <person name="Tanifuji G."/>
            <person name="Burki F."/>
            <person name="Gruber A."/>
            <person name="Irimia M."/>
            <person name="Maruyama S."/>
            <person name="Arias M.C."/>
            <person name="Ball S.G."/>
            <person name="Gile G.H."/>
            <person name="Hirakawa Y."/>
            <person name="Hopkins J.F."/>
            <person name="Kuo A."/>
            <person name="Rensing S.A."/>
            <person name="Schmutz J."/>
            <person name="Symeonidi A."/>
            <person name="Elias M."/>
            <person name="Eveleigh R.J."/>
            <person name="Herman E.K."/>
            <person name="Klute M.J."/>
            <person name="Nakayama T."/>
            <person name="Obornik M."/>
            <person name="Reyes-Prieto A."/>
            <person name="Armbrust E.V."/>
            <person name="Aves S.J."/>
            <person name="Beiko R.G."/>
            <person name="Coutinho P."/>
            <person name="Dacks J.B."/>
            <person name="Durnford D.G."/>
            <person name="Fast N.M."/>
            <person name="Green B.R."/>
            <person name="Grisdale C.J."/>
            <person name="Hempel F."/>
            <person name="Henrissat B."/>
            <person name="Hoppner M.P."/>
            <person name="Ishida K."/>
            <person name="Kim E."/>
            <person name="Koreny L."/>
            <person name="Kroth P.G."/>
            <person name="Liu Y."/>
            <person name="Malik S.B."/>
            <person name="Maier U.G."/>
            <person name="McRose D."/>
            <person name="Mock T."/>
            <person name="Neilson J.A."/>
            <person name="Onodera N.T."/>
            <person name="Poole A.M."/>
            <person name="Pritham E.J."/>
            <person name="Richards T.A."/>
            <person name="Rocap G."/>
            <person name="Roy S.W."/>
            <person name="Sarai C."/>
            <person name="Schaack S."/>
            <person name="Shirato S."/>
            <person name="Slamovits C.H."/>
            <person name="Spencer D.F."/>
            <person name="Suzuki S."/>
            <person name="Worden A.Z."/>
            <person name="Zauner S."/>
            <person name="Barry K."/>
            <person name="Bell C."/>
            <person name="Bharti A.K."/>
            <person name="Crow J.A."/>
            <person name="Grimwood J."/>
            <person name="Kramer R."/>
            <person name="Lindquist E."/>
            <person name="Lucas S."/>
            <person name="Salamov A."/>
            <person name="McFadden G.I."/>
            <person name="Lane C.E."/>
            <person name="Keeling P.J."/>
            <person name="Gray M.W."/>
            <person name="Grigoriev I.V."/>
            <person name="Archibald J.M."/>
        </authorList>
    </citation>
    <scope>NUCLEOTIDE SEQUENCE</scope>
    <source>
        <strain evidence="2 4">CCMP2712</strain>
    </source>
</reference>
<dbReference type="EnsemblProtists" id="EKX51715">
    <property type="protein sequence ID" value="EKX51715"/>
    <property type="gene ID" value="GUITHDRAFT_102319"/>
</dbReference>
<dbReference type="EMBL" id="JH992974">
    <property type="protein sequence ID" value="EKX51715.1"/>
    <property type="molecule type" value="Genomic_DNA"/>
</dbReference>
<feature type="transmembrane region" description="Helical" evidence="1">
    <location>
        <begin position="143"/>
        <end position="164"/>
    </location>
</feature>
<evidence type="ECO:0000313" key="3">
    <source>
        <dbReference type="EnsemblProtists" id="EKX51715"/>
    </source>
</evidence>
<dbReference type="HOGENOM" id="CLU_1055398_0_0_1"/>
<accession>L1JU38</accession>
<dbReference type="KEGG" id="gtt:GUITHDRAFT_102319"/>
<keyword evidence="4" id="KW-1185">Reference proteome</keyword>
<sequence length="264" mass="30733">MSQVKAEVHEEDPNEKRRKRNRLSFQDFFWVAMAILSGIFDMFAFYLCLRRRFRGVYLFGGHTQFLSTWNFLLRISSLVLFVISTLAFEPHPDRFILRRHERRDFFYRNTAVLLGLSVTFSPVVAVCHGVLMRAGEDVIEQESIAADWWISLAMPLLGWVFLVFCRPRHWMYGPARYVARSGKRLGLTVGASRVHKLVVLFCLWTLICRLLGGRWGYRFLSEYERELSAAGLVLNLSGLFCFLHAVAWASWWFAYCISPPIDST</sequence>
<name>L1JU38_GUITC</name>
<evidence type="ECO:0000313" key="2">
    <source>
        <dbReference type="EMBL" id="EKX51715.1"/>
    </source>
</evidence>
<dbReference type="GeneID" id="17308376"/>
<dbReference type="PaxDb" id="55529-EKX51715"/>
<gene>
    <name evidence="2" type="ORF">GUITHDRAFT_102319</name>
</gene>
<reference evidence="4" key="2">
    <citation type="submission" date="2012-11" db="EMBL/GenBank/DDBJ databases">
        <authorList>
            <person name="Kuo A."/>
            <person name="Curtis B.A."/>
            <person name="Tanifuji G."/>
            <person name="Burki F."/>
            <person name="Gruber A."/>
            <person name="Irimia M."/>
            <person name="Maruyama S."/>
            <person name="Arias M.C."/>
            <person name="Ball S.G."/>
            <person name="Gile G.H."/>
            <person name="Hirakawa Y."/>
            <person name="Hopkins J.F."/>
            <person name="Rensing S.A."/>
            <person name="Schmutz J."/>
            <person name="Symeonidi A."/>
            <person name="Elias M."/>
            <person name="Eveleigh R.J."/>
            <person name="Herman E.K."/>
            <person name="Klute M.J."/>
            <person name="Nakayama T."/>
            <person name="Obornik M."/>
            <person name="Reyes-Prieto A."/>
            <person name="Armbrust E.V."/>
            <person name="Aves S.J."/>
            <person name="Beiko R.G."/>
            <person name="Coutinho P."/>
            <person name="Dacks J.B."/>
            <person name="Durnford D.G."/>
            <person name="Fast N.M."/>
            <person name="Green B.R."/>
            <person name="Grisdale C."/>
            <person name="Hempe F."/>
            <person name="Henrissat B."/>
            <person name="Hoppner M.P."/>
            <person name="Ishida K.-I."/>
            <person name="Kim E."/>
            <person name="Koreny L."/>
            <person name="Kroth P.G."/>
            <person name="Liu Y."/>
            <person name="Malik S.-B."/>
            <person name="Maier U.G."/>
            <person name="McRose D."/>
            <person name="Mock T."/>
            <person name="Neilson J.A."/>
            <person name="Onodera N.T."/>
            <person name="Poole A.M."/>
            <person name="Pritham E.J."/>
            <person name="Richards T.A."/>
            <person name="Rocap G."/>
            <person name="Roy S.W."/>
            <person name="Sarai C."/>
            <person name="Schaack S."/>
            <person name="Shirato S."/>
            <person name="Slamovits C.H."/>
            <person name="Spencer D.F."/>
            <person name="Suzuki S."/>
            <person name="Worden A.Z."/>
            <person name="Zauner S."/>
            <person name="Barry K."/>
            <person name="Bell C."/>
            <person name="Bharti A.K."/>
            <person name="Crow J.A."/>
            <person name="Grimwood J."/>
            <person name="Kramer R."/>
            <person name="Lindquist E."/>
            <person name="Lucas S."/>
            <person name="Salamov A."/>
            <person name="McFadden G.I."/>
            <person name="Lane C.E."/>
            <person name="Keeling P.J."/>
            <person name="Gray M.W."/>
            <person name="Grigoriev I.V."/>
            <person name="Archibald J.M."/>
        </authorList>
    </citation>
    <scope>NUCLEOTIDE SEQUENCE</scope>
    <source>
        <strain evidence="4">CCMP2712</strain>
    </source>
</reference>
<dbReference type="RefSeq" id="XP_005838695.1">
    <property type="nucleotide sequence ID" value="XM_005838638.1"/>
</dbReference>
<organism evidence="2">
    <name type="scientific">Guillardia theta (strain CCMP2712)</name>
    <name type="common">Cryptophyte</name>
    <dbReference type="NCBI Taxonomy" id="905079"/>
    <lineage>
        <taxon>Eukaryota</taxon>
        <taxon>Cryptophyceae</taxon>
        <taxon>Pyrenomonadales</taxon>
        <taxon>Geminigeraceae</taxon>
        <taxon>Guillardia</taxon>
    </lineage>
</organism>
<evidence type="ECO:0000256" key="1">
    <source>
        <dbReference type="SAM" id="Phobius"/>
    </source>
</evidence>
<proteinExistence type="predicted"/>